<dbReference type="EMBL" id="BAABHB010000014">
    <property type="protein sequence ID" value="GAA4416987.1"/>
    <property type="molecule type" value="Genomic_DNA"/>
</dbReference>
<dbReference type="CDD" id="cd21650">
    <property type="entry name" value="CrtA-like"/>
    <property type="match status" value="1"/>
</dbReference>
<comment type="caution">
    <text evidence="1">The sequence shown here is derived from an EMBL/GenBank/DDBJ whole genome shotgun (WGS) entry which is preliminary data.</text>
</comment>
<organism evidence="1 2">
    <name type="scientific">Nibrella viscosa</name>
    <dbReference type="NCBI Taxonomy" id="1084524"/>
    <lineage>
        <taxon>Bacteria</taxon>
        <taxon>Pseudomonadati</taxon>
        <taxon>Bacteroidota</taxon>
        <taxon>Cytophagia</taxon>
        <taxon>Cytophagales</taxon>
        <taxon>Spirosomataceae</taxon>
        <taxon>Nibrella</taxon>
    </lineage>
</organism>
<keyword evidence="2" id="KW-1185">Reference proteome</keyword>
<name>A0ABP8KV63_9BACT</name>
<sequence>MMKPFKSTGLQFQKMMGSGQGFGVIPDLSTYVFLAVWDSERAARTFFQADQWHHYIRKAAQTGTLWMRPLKSHGQWNGGNPFTTIDKTPTPPANLPVAVLTRATIRTGALLDFWRHVPQARRRLAEHRNNLLFSLGVGEKPLVQQCTVSVWRDDAAINQFAYHQSGHKEIVRATRERHWYTEELFARFTVLHAEGDLFDSIRPLTQLPLNNSPLSAQPL</sequence>
<protein>
    <recommendedName>
        <fullName evidence="3">Spheroidene monooxygenase</fullName>
    </recommendedName>
</protein>
<reference evidence="2" key="1">
    <citation type="journal article" date="2019" name="Int. J. Syst. Evol. Microbiol.">
        <title>The Global Catalogue of Microorganisms (GCM) 10K type strain sequencing project: providing services to taxonomists for standard genome sequencing and annotation.</title>
        <authorList>
            <consortium name="The Broad Institute Genomics Platform"/>
            <consortium name="The Broad Institute Genome Sequencing Center for Infectious Disease"/>
            <person name="Wu L."/>
            <person name="Ma J."/>
        </authorList>
    </citation>
    <scope>NUCLEOTIDE SEQUENCE [LARGE SCALE GENOMIC DNA]</scope>
    <source>
        <strain evidence="2">JCM 17925</strain>
    </source>
</reference>
<dbReference type="InterPro" id="IPR049574">
    <property type="entry name" value="CrtA-like"/>
</dbReference>
<evidence type="ECO:0008006" key="3">
    <source>
        <dbReference type="Google" id="ProtNLM"/>
    </source>
</evidence>
<evidence type="ECO:0000313" key="2">
    <source>
        <dbReference type="Proteomes" id="UP001500936"/>
    </source>
</evidence>
<proteinExistence type="predicted"/>
<gene>
    <name evidence="1" type="ORF">GCM10023187_49020</name>
</gene>
<accession>A0ABP8KV63</accession>
<dbReference type="Proteomes" id="UP001500936">
    <property type="component" value="Unassembled WGS sequence"/>
</dbReference>
<evidence type="ECO:0000313" key="1">
    <source>
        <dbReference type="EMBL" id="GAA4416987.1"/>
    </source>
</evidence>